<accession>A0A0R2AE56</accession>
<dbReference type="RefSeq" id="WP_056976182.1">
    <property type="nucleotide sequence ID" value="NZ_AYYP01000015.1"/>
</dbReference>
<dbReference type="Proteomes" id="UP000051008">
    <property type="component" value="Unassembled WGS sequence"/>
</dbReference>
<reference evidence="1 2" key="1">
    <citation type="journal article" date="2015" name="Genome Announc.">
        <title>Expanding the biotechnology potential of lactobacilli through comparative genomics of 213 strains and associated genera.</title>
        <authorList>
            <person name="Sun Z."/>
            <person name="Harris H.M."/>
            <person name="McCann A."/>
            <person name="Guo C."/>
            <person name="Argimon S."/>
            <person name="Zhang W."/>
            <person name="Yang X."/>
            <person name="Jeffery I.B."/>
            <person name="Cooney J.C."/>
            <person name="Kagawa T.F."/>
            <person name="Liu W."/>
            <person name="Song Y."/>
            <person name="Salvetti E."/>
            <person name="Wrobel A."/>
            <person name="Rasinkangas P."/>
            <person name="Parkhill J."/>
            <person name="Rea M.C."/>
            <person name="O'Sullivan O."/>
            <person name="Ritari J."/>
            <person name="Douillard F.P."/>
            <person name="Paul Ross R."/>
            <person name="Yang R."/>
            <person name="Briner A.E."/>
            <person name="Felis G.E."/>
            <person name="de Vos W.M."/>
            <person name="Barrangou R."/>
            <person name="Klaenhammer T.R."/>
            <person name="Caufield P.W."/>
            <person name="Cui Y."/>
            <person name="Zhang H."/>
            <person name="O'Toole P.W."/>
        </authorList>
    </citation>
    <scope>NUCLEOTIDE SEQUENCE [LARGE SCALE GENOMIC DNA]</scope>
    <source>
        <strain evidence="1 2">DSM 20509</strain>
    </source>
</reference>
<evidence type="ECO:0000313" key="2">
    <source>
        <dbReference type="Proteomes" id="UP000051008"/>
    </source>
</evidence>
<keyword evidence="2" id="KW-1185">Reference proteome</keyword>
<name>A0A0R2AE56_9LACO</name>
<proteinExistence type="predicted"/>
<sequence length="68" mass="8461">MERKKFRDSKIYQLFVKLNSKDFGNLLDQVKIQSYEKEELRKKGSLRFHFKKEYIDAFNGMRERRKRN</sequence>
<evidence type="ECO:0000313" key="1">
    <source>
        <dbReference type="EMBL" id="KRM65392.1"/>
    </source>
</evidence>
<gene>
    <name evidence="1" type="ORF">FC14_GL001360</name>
</gene>
<dbReference type="AlphaFoldDB" id="A0A0R2AE56"/>
<dbReference type="EMBL" id="AYYP01000015">
    <property type="protein sequence ID" value="KRM65392.1"/>
    <property type="molecule type" value="Genomic_DNA"/>
</dbReference>
<dbReference type="PATRIC" id="fig|1423718.3.peg.1421"/>
<organism evidence="1 2">
    <name type="scientific">Ligilactobacillus agilis DSM 20509</name>
    <dbReference type="NCBI Taxonomy" id="1423718"/>
    <lineage>
        <taxon>Bacteria</taxon>
        <taxon>Bacillati</taxon>
        <taxon>Bacillota</taxon>
        <taxon>Bacilli</taxon>
        <taxon>Lactobacillales</taxon>
        <taxon>Lactobacillaceae</taxon>
        <taxon>Ligilactobacillus</taxon>
    </lineage>
</organism>
<protein>
    <submittedName>
        <fullName evidence="1">Uncharacterized protein</fullName>
    </submittedName>
</protein>
<comment type="caution">
    <text evidence="1">The sequence shown here is derived from an EMBL/GenBank/DDBJ whole genome shotgun (WGS) entry which is preliminary data.</text>
</comment>